<dbReference type="RefSeq" id="WP_071719231.1">
    <property type="nucleotide sequence ID" value="NZ_CBCSHB010000029.1"/>
</dbReference>
<dbReference type="PROSITE" id="PS50850">
    <property type="entry name" value="MFS"/>
    <property type="match status" value="1"/>
</dbReference>
<dbReference type="InterPro" id="IPR011701">
    <property type="entry name" value="MFS"/>
</dbReference>
<dbReference type="GO" id="GO:0022857">
    <property type="term" value="F:transmembrane transporter activity"/>
    <property type="evidence" value="ECO:0007669"/>
    <property type="project" value="InterPro"/>
</dbReference>
<feature type="transmembrane region" description="Helical" evidence="7">
    <location>
        <begin position="192"/>
        <end position="212"/>
    </location>
</feature>
<dbReference type="Proteomes" id="UP000182788">
    <property type="component" value="Unassembled WGS sequence"/>
</dbReference>
<dbReference type="InterPro" id="IPR004638">
    <property type="entry name" value="EmrB-like"/>
</dbReference>
<dbReference type="Pfam" id="PF07690">
    <property type="entry name" value="MFS_1"/>
    <property type="match status" value="1"/>
</dbReference>
<evidence type="ECO:0000259" key="8">
    <source>
        <dbReference type="PROSITE" id="PS50850"/>
    </source>
</evidence>
<dbReference type="Gene3D" id="1.20.1250.20">
    <property type="entry name" value="MFS general substrate transporter like domains"/>
    <property type="match status" value="1"/>
</dbReference>
<dbReference type="EMBL" id="MAOI01000079">
    <property type="protein sequence ID" value="OJD77863.1"/>
    <property type="molecule type" value="Genomic_DNA"/>
</dbReference>
<keyword evidence="3" id="KW-1003">Cell membrane</keyword>
<protein>
    <submittedName>
        <fullName evidence="9">Drug:proton antiporter</fullName>
    </submittedName>
</protein>
<keyword evidence="6 7" id="KW-0472">Membrane</keyword>
<evidence type="ECO:0000256" key="5">
    <source>
        <dbReference type="ARBA" id="ARBA00022989"/>
    </source>
</evidence>
<evidence type="ECO:0000256" key="3">
    <source>
        <dbReference type="ARBA" id="ARBA00022475"/>
    </source>
</evidence>
<dbReference type="GO" id="GO:0005886">
    <property type="term" value="C:plasma membrane"/>
    <property type="evidence" value="ECO:0007669"/>
    <property type="project" value="UniProtKB-SubCell"/>
</dbReference>
<feature type="transmembrane region" description="Helical" evidence="7">
    <location>
        <begin position="353"/>
        <end position="377"/>
    </location>
</feature>
<evidence type="ECO:0000256" key="4">
    <source>
        <dbReference type="ARBA" id="ARBA00022692"/>
    </source>
</evidence>
<feature type="transmembrane region" description="Helical" evidence="7">
    <location>
        <begin position="218"/>
        <end position="241"/>
    </location>
</feature>
<reference evidence="9 10" key="1">
    <citation type="submission" date="2016-06" db="EMBL/GenBank/DDBJ databases">
        <title>First insights into the genetic diversity and population structure of in the Bacillus cereus group bacteria from diverse marine environments.</title>
        <authorList>
            <person name="Liu Y."/>
            <person name="Lai Q."/>
            <person name="Shao Z."/>
        </authorList>
    </citation>
    <scope>NUCLEOTIDE SEQUENCE [LARGE SCALE GENOMIC DNA]</scope>
    <source>
        <strain evidence="9 10">NH24A2</strain>
    </source>
</reference>
<feature type="transmembrane region" description="Helical" evidence="7">
    <location>
        <begin position="298"/>
        <end position="317"/>
    </location>
</feature>
<comment type="caution">
    <text evidence="9">The sequence shown here is derived from an EMBL/GenBank/DDBJ whole genome shotgun (WGS) entry which is preliminary data.</text>
</comment>
<dbReference type="InterPro" id="IPR020846">
    <property type="entry name" value="MFS_dom"/>
</dbReference>
<evidence type="ECO:0000256" key="1">
    <source>
        <dbReference type="ARBA" id="ARBA00004651"/>
    </source>
</evidence>
<dbReference type="PRINTS" id="PR01036">
    <property type="entry name" value="TCRTETB"/>
</dbReference>
<feature type="transmembrane region" description="Helical" evidence="7">
    <location>
        <begin position="42"/>
        <end position="60"/>
    </location>
</feature>
<dbReference type="SUPFAM" id="SSF103473">
    <property type="entry name" value="MFS general substrate transporter"/>
    <property type="match status" value="1"/>
</dbReference>
<evidence type="ECO:0000256" key="7">
    <source>
        <dbReference type="SAM" id="Phobius"/>
    </source>
</evidence>
<dbReference type="PANTHER" id="PTHR42718">
    <property type="entry name" value="MAJOR FACILITATOR SUPERFAMILY MULTIDRUG TRANSPORTER MFSC"/>
    <property type="match status" value="1"/>
</dbReference>
<feature type="transmembrane region" description="Helical" evidence="7">
    <location>
        <begin position="485"/>
        <end position="505"/>
    </location>
</feature>
<dbReference type="PANTHER" id="PTHR42718:SF46">
    <property type="entry name" value="BLR6921 PROTEIN"/>
    <property type="match status" value="1"/>
</dbReference>
<keyword evidence="5 7" id="KW-1133">Transmembrane helix</keyword>
<feature type="transmembrane region" description="Helical" evidence="7">
    <location>
        <begin position="158"/>
        <end position="180"/>
    </location>
</feature>
<dbReference type="InterPro" id="IPR005829">
    <property type="entry name" value="Sugar_transporter_CS"/>
</dbReference>
<dbReference type="PROSITE" id="PS00216">
    <property type="entry name" value="SUGAR_TRANSPORT_1"/>
    <property type="match status" value="1"/>
</dbReference>
<dbReference type="CDD" id="cd17321">
    <property type="entry name" value="MFS_MMR_MDR_like"/>
    <property type="match status" value="1"/>
</dbReference>
<feature type="transmembrane region" description="Helical" evidence="7">
    <location>
        <begin position="72"/>
        <end position="91"/>
    </location>
</feature>
<keyword evidence="2" id="KW-0813">Transport</keyword>
<keyword evidence="4 7" id="KW-0812">Transmembrane</keyword>
<feature type="transmembrane region" description="Helical" evidence="7">
    <location>
        <begin position="324"/>
        <end position="341"/>
    </location>
</feature>
<gene>
    <name evidence="9" type="ORF">BAU28_01095</name>
</gene>
<feature type="domain" description="Major facilitator superfamily (MFS) profile" evidence="8">
    <location>
        <begin position="6"/>
        <end position="507"/>
    </location>
</feature>
<dbReference type="AlphaFoldDB" id="A0A1J9VN77"/>
<dbReference type="GeneID" id="87593023"/>
<dbReference type="NCBIfam" id="TIGR00711">
    <property type="entry name" value="efflux_EmrB"/>
    <property type="match status" value="1"/>
</dbReference>
<feature type="transmembrane region" description="Helical" evidence="7">
    <location>
        <begin position="262"/>
        <end position="286"/>
    </location>
</feature>
<dbReference type="Gene3D" id="1.20.1720.10">
    <property type="entry name" value="Multidrug resistance protein D"/>
    <property type="match status" value="1"/>
</dbReference>
<evidence type="ECO:0000256" key="2">
    <source>
        <dbReference type="ARBA" id="ARBA00022448"/>
    </source>
</evidence>
<feature type="transmembrane region" description="Helical" evidence="7">
    <location>
        <begin position="97"/>
        <end position="117"/>
    </location>
</feature>
<accession>A0A1J9VN77</accession>
<evidence type="ECO:0000313" key="10">
    <source>
        <dbReference type="Proteomes" id="UP000182788"/>
    </source>
</evidence>
<organism evidence="9 10">
    <name type="scientific">Bacillus paramycoides</name>
    <dbReference type="NCBI Taxonomy" id="2026194"/>
    <lineage>
        <taxon>Bacteria</taxon>
        <taxon>Bacillati</taxon>
        <taxon>Bacillota</taxon>
        <taxon>Bacilli</taxon>
        <taxon>Bacillales</taxon>
        <taxon>Bacillaceae</taxon>
        <taxon>Bacillus</taxon>
        <taxon>Bacillus cereus group</taxon>
    </lineage>
</organism>
<feature type="transmembrane region" description="Helical" evidence="7">
    <location>
        <begin position="129"/>
        <end position="152"/>
    </location>
</feature>
<feature type="transmembrane region" description="Helical" evidence="7">
    <location>
        <begin position="389"/>
        <end position="410"/>
    </location>
</feature>
<proteinExistence type="predicted"/>
<evidence type="ECO:0000256" key="6">
    <source>
        <dbReference type="ARBA" id="ARBA00023136"/>
    </source>
</evidence>
<name>A0A1J9VN77_9BACI</name>
<comment type="subcellular location">
    <subcellularLocation>
        <location evidence="1">Cell membrane</location>
        <topology evidence="1">Multi-pass membrane protein</topology>
    </subcellularLocation>
</comment>
<dbReference type="InterPro" id="IPR036259">
    <property type="entry name" value="MFS_trans_sf"/>
</dbReference>
<evidence type="ECO:0000313" key="9">
    <source>
        <dbReference type="EMBL" id="OJD77863.1"/>
    </source>
</evidence>
<sequence>MRNTFALIALIAGFFMAILDSNIVNIALPEMTKTFHTSIDTISWIANSYNVAFVSCLLIAARLADQFGRKKLYIIGLLGFSISSLMCGIATSFHTLVAFRIIQGISAAIIVPVAMPLGLKLVPKEKQGMIGGIMGAFGGLAAAIGPSLGGVLTDKLNWSWVFFINVPVGILSLIFVILCIKESYDHTASSKIDWAGMITSASALCLLVYALIQVNTNHLSTISLILLFMLSLISFILFFIIEKKSNNPMLPLKLFSYKEFSISNLSLFFVGMGLMNFLFILAFYFVQVEGMSELQSGLIISTLAIVSMIVTGVVTPIAAKRGSVLIGSIGMIAFIITSYLFSQIDSNFTTWDYIWRLVIVGIGTGCTLAPYTTIAVLSVPGEKSGVASSVCNISRTVGSIVGVAILVMFLNHQLLVEKEKVDREVITVIEKSNLTNIEREQVLQAMKGIDKNQNSMLKSEEANKLYEKMKQQYKQGIVYSFDKTFLMGSVIFTLALICNVVGMYVSRKKGTISLIG</sequence>